<name>A0A1Q9CJ52_SYMMI</name>
<keyword evidence="2" id="KW-0812">Transmembrane</keyword>
<gene>
    <name evidence="6" type="primary">Slc38a11</name>
    <name evidence="6" type="ORF">AK812_SmicGene36351</name>
</gene>
<keyword evidence="4" id="KW-0472">Membrane</keyword>
<evidence type="ECO:0000313" key="7">
    <source>
        <dbReference type="Proteomes" id="UP000186817"/>
    </source>
</evidence>
<proteinExistence type="predicted"/>
<evidence type="ECO:0000256" key="2">
    <source>
        <dbReference type="ARBA" id="ARBA00022692"/>
    </source>
</evidence>
<reference evidence="6 7" key="1">
    <citation type="submission" date="2016-02" db="EMBL/GenBank/DDBJ databases">
        <title>Genome analysis of coral dinoflagellate symbionts highlights evolutionary adaptations to a symbiotic lifestyle.</title>
        <authorList>
            <person name="Aranda M."/>
            <person name="Li Y."/>
            <person name="Liew Y.J."/>
            <person name="Baumgarten S."/>
            <person name="Simakov O."/>
            <person name="Wilson M."/>
            <person name="Piel J."/>
            <person name="Ashoor H."/>
            <person name="Bougouffa S."/>
            <person name="Bajic V.B."/>
            <person name="Ryu T."/>
            <person name="Ravasi T."/>
            <person name="Bayer T."/>
            <person name="Micklem G."/>
            <person name="Kim H."/>
            <person name="Bhak J."/>
            <person name="Lajeunesse T.C."/>
            <person name="Voolstra C.R."/>
        </authorList>
    </citation>
    <scope>NUCLEOTIDE SEQUENCE [LARGE SCALE GENOMIC DNA]</scope>
    <source>
        <strain evidence="6 7">CCMP2467</strain>
    </source>
</reference>
<dbReference type="PANTHER" id="PTHR22950:SF652">
    <property type="entry name" value="TRANSMEMBRANE AMINO ACID TRANSPORTER FAMILY PROTEIN"/>
    <property type="match status" value="1"/>
</dbReference>
<protein>
    <submittedName>
        <fullName evidence="6">Putative sodium-coupled neutral amino acid transporter 11</fullName>
    </submittedName>
</protein>
<evidence type="ECO:0000256" key="3">
    <source>
        <dbReference type="ARBA" id="ARBA00022989"/>
    </source>
</evidence>
<dbReference type="PANTHER" id="PTHR22950">
    <property type="entry name" value="AMINO ACID TRANSPORTER"/>
    <property type="match status" value="1"/>
</dbReference>
<dbReference type="InterPro" id="IPR013057">
    <property type="entry name" value="AA_transpt_TM"/>
</dbReference>
<keyword evidence="7" id="KW-1185">Reference proteome</keyword>
<comment type="caution">
    <text evidence="6">The sequence shown here is derived from an EMBL/GenBank/DDBJ whole genome shotgun (WGS) entry which is preliminary data.</text>
</comment>
<organism evidence="6 7">
    <name type="scientific">Symbiodinium microadriaticum</name>
    <name type="common">Dinoflagellate</name>
    <name type="synonym">Zooxanthella microadriatica</name>
    <dbReference type="NCBI Taxonomy" id="2951"/>
    <lineage>
        <taxon>Eukaryota</taxon>
        <taxon>Sar</taxon>
        <taxon>Alveolata</taxon>
        <taxon>Dinophyceae</taxon>
        <taxon>Suessiales</taxon>
        <taxon>Symbiodiniaceae</taxon>
        <taxon>Symbiodinium</taxon>
    </lineage>
</organism>
<evidence type="ECO:0000256" key="1">
    <source>
        <dbReference type="ARBA" id="ARBA00004141"/>
    </source>
</evidence>
<dbReference type="Proteomes" id="UP000186817">
    <property type="component" value="Unassembled WGS sequence"/>
</dbReference>
<dbReference type="EMBL" id="LSRX01001153">
    <property type="protein sequence ID" value="OLP82951.1"/>
    <property type="molecule type" value="Genomic_DNA"/>
</dbReference>
<keyword evidence="3" id="KW-1133">Transmembrane helix</keyword>
<sequence length="514" mass="54070">MLIAAMPRDAPCSSRSRGCVTFRRCTSCLLLVALLRHVSQDPSFAAPGRNACTRTSSALLERSHLKWGRTRMTRAICRSSTDESEAQEMPQEVKLSSVTQSTVNLVKNIVGAGMLSLPHGVAAVSASPQAVAPSLILTFLAAVFSAYGFVLIAQACEATGESTYTRVWARSISESTKLLPAVACLAKAAIGCISFSMILGDCISLMLAPLNLPAVIASRDAVILLMTIVVLYPLCSMKSFAPLAKFSLLGVLSNFYICAFVVLRCWDHSYQKGGSLLAAAPAAPQFAAPTGAWHTVMSPGLSVLLSILATAFLAHYNAPLFLEQLAPDPKTGKKDKRFVVVSVLGFCTAGLIFSLVMVGGFLTFGSSCMGLILNNYAAIDSLALLARAAIVLSLVTAYPLVFLSLRKQVLEILGSKGADFANQRPRAMTIALLAGVTAVAFKLRNLGVVAALAGASLGTFLVYVAPALMVMGAQRRGLVAQPEGPAGQLARAVQIFLVPLGLGLGVIGCIQCLK</sequence>
<feature type="domain" description="Amino acid transporter transmembrane" evidence="5">
    <location>
        <begin position="96"/>
        <end position="473"/>
    </location>
</feature>
<dbReference type="OMA" id="RQFTISI"/>
<accession>A0A1Q9CJ52</accession>
<evidence type="ECO:0000313" key="6">
    <source>
        <dbReference type="EMBL" id="OLP82951.1"/>
    </source>
</evidence>
<dbReference type="OrthoDB" id="28208at2759"/>
<evidence type="ECO:0000259" key="5">
    <source>
        <dbReference type="Pfam" id="PF01490"/>
    </source>
</evidence>
<dbReference type="AlphaFoldDB" id="A0A1Q9CJ52"/>
<evidence type="ECO:0000256" key="4">
    <source>
        <dbReference type="ARBA" id="ARBA00023136"/>
    </source>
</evidence>
<comment type="subcellular location">
    <subcellularLocation>
        <location evidence="1">Membrane</location>
        <topology evidence="1">Multi-pass membrane protein</topology>
    </subcellularLocation>
</comment>
<dbReference type="GO" id="GO:0015179">
    <property type="term" value="F:L-amino acid transmembrane transporter activity"/>
    <property type="evidence" value="ECO:0007669"/>
    <property type="project" value="TreeGrafter"/>
</dbReference>
<dbReference type="GO" id="GO:0016020">
    <property type="term" value="C:membrane"/>
    <property type="evidence" value="ECO:0007669"/>
    <property type="project" value="UniProtKB-SubCell"/>
</dbReference>
<dbReference type="Pfam" id="PF01490">
    <property type="entry name" value="Aa_trans"/>
    <property type="match status" value="1"/>
</dbReference>